<evidence type="ECO:0000256" key="3">
    <source>
        <dbReference type="ARBA" id="ARBA00022827"/>
    </source>
</evidence>
<comment type="caution">
    <text evidence="6">The sequence shown here is derived from an EMBL/GenBank/DDBJ whole genome shotgun (WGS) entry which is preliminary data.</text>
</comment>
<evidence type="ECO:0000256" key="4">
    <source>
        <dbReference type="ARBA" id="ARBA00023002"/>
    </source>
</evidence>
<dbReference type="InterPro" id="IPR003953">
    <property type="entry name" value="FAD-dep_OxRdtase_2_FAD-bd"/>
</dbReference>
<dbReference type="SUPFAM" id="SSF56425">
    <property type="entry name" value="Succinate dehydrogenase/fumarate reductase flavoprotein, catalytic domain"/>
    <property type="match status" value="1"/>
</dbReference>
<keyword evidence="3" id="KW-0274">FAD</keyword>
<dbReference type="Gene3D" id="3.90.700.10">
    <property type="entry name" value="Succinate dehydrogenase/fumarate reductase flavoprotein, catalytic domain"/>
    <property type="match status" value="1"/>
</dbReference>
<dbReference type="AlphaFoldDB" id="A0A179HBT3"/>
<accession>A0A179HBT3</accession>
<dbReference type="InterPro" id="IPR027477">
    <property type="entry name" value="Succ_DH/fumarate_Rdtase_cat_sf"/>
</dbReference>
<gene>
    <name evidence="6" type="ORF">VFPBJ_01697</name>
</gene>
<reference evidence="6 7" key="1">
    <citation type="submission" date="2016-01" db="EMBL/GenBank/DDBJ databases">
        <title>Biosynthesis of antibiotic leucinostatins and their inhibition on Phytophthora in bio-control Purpureocillium lilacinum.</title>
        <authorList>
            <person name="Wang G."/>
            <person name="Liu Z."/>
            <person name="Lin R."/>
            <person name="Li E."/>
            <person name="Mao Z."/>
            <person name="Ling J."/>
            <person name="Yin W."/>
            <person name="Xie B."/>
        </authorList>
    </citation>
    <scope>NUCLEOTIDE SEQUENCE [LARGE SCALE GENOMIC DNA]</scope>
    <source>
        <strain evidence="6">PLBJ-1</strain>
    </source>
</reference>
<dbReference type="PANTHER" id="PTHR43400">
    <property type="entry name" value="FUMARATE REDUCTASE"/>
    <property type="match status" value="1"/>
</dbReference>
<keyword evidence="4" id="KW-0560">Oxidoreductase</keyword>
<evidence type="ECO:0000256" key="1">
    <source>
        <dbReference type="ARBA" id="ARBA00001974"/>
    </source>
</evidence>
<dbReference type="Pfam" id="PF00890">
    <property type="entry name" value="FAD_binding_2"/>
    <property type="match status" value="1"/>
</dbReference>
<feature type="domain" description="FAD-dependent oxidoreductase 2 FAD-binding" evidence="5">
    <location>
        <begin position="17"/>
        <end position="506"/>
    </location>
</feature>
<sequence>MTTQHRTACDPLPAACDVLVVGSGNAGFVAAISAVQSGAEHVLLIDKCPDEWVGGNTYFTAGAYRTTHSGLPDLLPMVNNVDHETAQKIELSPYTEADFHADLEKVCDGRSDAELASILVWQSNDTIKWLSRQGIRFQLSFNRQAYEVEGKIKFWGGLSLMTEDGGKGLVADLRKAALAHGVRTSWNTALVDLQPPRRMGDEIIAMVNNAGKETAIRAQAIILAAGGFESNPRMRGQFLGPDWTRAMVRGTPYNTGDCLEIAMSRLDAQPYGDWSGCHAVAWDANANPSMGDRVASNEHTKSGYPLGLMLNTDGRRFVDEGADLRNYTYAEYGRAVLGQPDHVAFQVWDSRVASMLRSEEYREERVERITANSIEELSEKCLARGLRNRANFVQTIRDYNEAVYANRQETSSCPRKFNPAIRDGLSTLSSSKSVDPPKTNWALPLDKGPFLAVKVTCGITFTFGGLKLSADTSQIINSINGKPIPGFYCCGEMLGGLFYHNYPGGSGLTSGAVFGRRAGQAAARRVFAIRQGRSYPGKL</sequence>
<evidence type="ECO:0000313" key="6">
    <source>
        <dbReference type="EMBL" id="OAQ87657.1"/>
    </source>
</evidence>
<dbReference type="NCBIfam" id="NF006130">
    <property type="entry name" value="PRK08274.1"/>
    <property type="match status" value="1"/>
</dbReference>
<dbReference type="EMBL" id="LSBH01000001">
    <property type="protein sequence ID" value="OAQ87657.1"/>
    <property type="molecule type" value="Genomic_DNA"/>
</dbReference>
<organism evidence="6 7">
    <name type="scientific">Purpureocillium lilacinum</name>
    <name type="common">Paecilomyces lilacinus</name>
    <dbReference type="NCBI Taxonomy" id="33203"/>
    <lineage>
        <taxon>Eukaryota</taxon>
        <taxon>Fungi</taxon>
        <taxon>Dikarya</taxon>
        <taxon>Ascomycota</taxon>
        <taxon>Pezizomycotina</taxon>
        <taxon>Sordariomycetes</taxon>
        <taxon>Hypocreomycetidae</taxon>
        <taxon>Hypocreales</taxon>
        <taxon>Ophiocordycipitaceae</taxon>
        <taxon>Purpureocillium</taxon>
    </lineage>
</organism>
<comment type="cofactor">
    <cofactor evidence="1">
        <name>FAD</name>
        <dbReference type="ChEBI" id="CHEBI:57692"/>
    </cofactor>
</comment>
<dbReference type="Proteomes" id="UP000078240">
    <property type="component" value="Unassembled WGS sequence"/>
</dbReference>
<keyword evidence="2" id="KW-0285">Flavoprotein</keyword>
<dbReference type="PANTHER" id="PTHR43400:SF7">
    <property type="entry name" value="FAD-DEPENDENT OXIDOREDUCTASE 2 FAD BINDING DOMAIN-CONTAINING PROTEIN"/>
    <property type="match status" value="1"/>
</dbReference>
<protein>
    <submittedName>
        <fullName evidence="6">Precorrin 3B synthase CobZ</fullName>
    </submittedName>
</protein>
<proteinExistence type="predicted"/>
<dbReference type="GO" id="GO:0016491">
    <property type="term" value="F:oxidoreductase activity"/>
    <property type="evidence" value="ECO:0007669"/>
    <property type="project" value="UniProtKB-KW"/>
</dbReference>
<evidence type="ECO:0000256" key="2">
    <source>
        <dbReference type="ARBA" id="ARBA00022630"/>
    </source>
</evidence>
<dbReference type="SUPFAM" id="SSF51905">
    <property type="entry name" value="FAD/NAD(P)-binding domain"/>
    <property type="match status" value="1"/>
</dbReference>
<dbReference type="InterPro" id="IPR050315">
    <property type="entry name" value="FAD-oxidoreductase_2"/>
</dbReference>
<evidence type="ECO:0000259" key="5">
    <source>
        <dbReference type="Pfam" id="PF00890"/>
    </source>
</evidence>
<name>A0A179HBT3_PURLI</name>
<evidence type="ECO:0000313" key="7">
    <source>
        <dbReference type="Proteomes" id="UP000078240"/>
    </source>
</evidence>
<dbReference type="Gene3D" id="3.50.50.60">
    <property type="entry name" value="FAD/NAD(P)-binding domain"/>
    <property type="match status" value="1"/>
</dbReference>
<dbReference type="InterPro" id="IPR036188">
    <property type="entry name" value="FAD/NAD-bd_sf"/>
</dbReference>